<protein>
    <submittedName>
        <fullName evidence="7">Radical SAM domain protein</fullName>
    </submittedName>
</protein>
<dbReference type="PANTHER" id="PTHR43075">
    <property type="entry name" value="FORMATE LYASE ACTIVATING ENZYME, PUTATIVE (AFU_ORTHOLOGUE AFUA_2G15630)-RELATED"/>
    <property type="match status" value="1"/>
</dbReference>
<evidence type="ECO:0000256" key="4">
    <source>
        <dbReference type="ARBA" id="ARBA00023014"/>
    </source>
</evidence>
<keyword evidence="2 5" id="KW-0479">Metal-binding</keyword>
<dbReference type="CDD" id="cd01335">
    <property type="entry name" value="Radical_SAM"/>
    <property type="match status" value="1"/>
</dbReference>
<dbReference type="GO" id="GO:0046872">
    <property type="term" value="F:metal ion binding"/>
    <property type="evidence" value="ECO:0007669"/>
    <property type="project" value="UniProtKB-KW"/>
</dbReference>
<name>D5C2H1_NITHN</name>
<evidence type="ECO:0000259" key="6">
    <source>
        <dbReference type="Pfam" id="PF04055"/>
    </source>
</evidence>
<dbReference type="InterPro" id="IPR013785">
    <property type="entry name" value="Aldolase_TIM"/>
</dbReference>
<dbReference type="GO" id="GO:0051536">
    <property type="term" value="F:iron-sulfur cluster binding"/>
    <property type="evidence" value="ECO:0007669"/>
    <property type="project" value="UniProtKB-KW"/>
</dbReference>
<dbReference type="Proteomes" id="UP000001844">
    <property type="component" value="Chromosome"/>
</dbReference>
<dbReference type="Gene3D" id="3.20.20.70">
    <property type="entry name" value="Aldolase class I"/>
    <property type="match status" value="1"/>
</dbReference>
<reference evidence="8" key="1">
    <citation type="submission" date="2010-04" db="EMBL/GenBank/DDBJ databases">
        <title>Complete genome sequence of Nitrosococcus halophilus Nc4, a salt-adapted, aerobic obligate ammonia-oxidizing sulfur purple bacterium.</title>
        <authorList>
            <consortium name="US DOE Joint Genome Institute"/>
            <person name="Campbell M.A."/>
            <person name="Malfatti S.A."/>
            <person name="Chain P.S.G."/>
            <person name="Heidelberg J.F."/>
            <person name="Ward B.B."/>
            <person name="Klotz M.G."/>
        </authorList>
    </citation>
    <scope>NUCLEOTIDE SEQUENCE [LARGE SCALE GENOMIC DNA]</scope>
    <source>
        <strain evidence="8">Nc4</strain>
    </source>
</reference>
<dbReference type="AlphaFoldDB" id="D5C2H1"/>
<feature type="binding site" evidence="5">
    <location>
        <position position="101"/>
    </location>
    <ligand>
        <name>[4Fe-4S] cluster</name>
        <dbReference type="ChEBI" id="CHEBI:49883"/>
        <note>4Fe-4S-S-AdoMet</note>
    </ligand>
</feature>
<dbReference type="InterPro" id="IPR007197">
    <property type="entry name" value="rSAM"/>
</dbReference>
<accession>D5C2H1</accession>
<dbReference type="InterPro" id="IPR058240">
    <property type="entry name" value="rSAM_sf"/>
</dbReference>
<dbReference type="InterPro" id="IPR016431">
    <property type="entry name" value="Pyrv-formate_lyase-activ_prd"/>
</dbReference>
<organism evidence="7 8">
    <name type="scientific">Nitrosococcus halophilus (strain Nc4)</name>
    <dbReference type="NCBI Taxonomy" id="472759"/>
    <lineage>
        <taxon>Bacteria</taxon>
        <taxon>Pseudomonadati</taxon>
        <taxon>Pseudomonadota</taxon>
        <taxon>Gammaproteobacteria</taxon>
        <taxon>Chromatiales</taxon>
        <taxon>Chromatiaceae</taxon>
        <taxon>Nitrosococcus</taxon>
    </lineage>
</organism>
<dbReference type="HOGENOM" id="CLU_062674_0_1_6"/>
<keyword evidence="3 5" id="KW-0408">Iron</keyword>
<dbReference type="KEGG" id="nhl:Nhal_1703"/>
<evidence type="ECO:0000256" key="1">
    <source>
        <dbReference type="ARBA" id="ARBA00022691"/>
    </source>
</evidence>
<dbReference type="RefSeq" id="WP_013032717.1">
    <property type="nucleotide sequence ID" value="NC_013960.1"/>
</dbReference>
<proteinExistence type="predicted"/>
<feature type="domain" description="Radical SAM core" evidence="6">
    <location>
        <begin position="98"/>
        <end position="264"/>
    </location>
</feature>
<dbReference type="Pfam" id="PF04055">
    <property type="entry name" value="Radical_SAM"/>
    <property type="match status" value="1"/>
</dbReference>
<feature type="binding site" evidence="5">
    <location>
        <position position="105"/>
    </location>
    <ligand>
        <name>[4Fe-4S] cluster</name>
        <dbReference type="ChEBI" id="CHEBI:49883"/>
        <note>4Fe-4S-S-AdoMet</note>
    </ligand>
</feature>
<dbReference type="eggNOG" id="COG1313">
    <property type="taxonomic scope" value="Bacteria"/>
</dbReference>
<dbReference type="GO" id="GO:0003824">
    <property type="term" value="F:catalytic activity"/>
    <property type="evidence" value="ECO:0007669"/>
    <property type="project" value="InterPro"/>
</dbReference>
<dbReference type="SUPFAM" id="SSF102114">
    <property type="entry name" value="Radical SAM enzymes"/>
    <property type="match status" value="1"/>
</dbReference>
<dbReference type="EMBL" id="CP001798">
    <property type="protein sequence ID" value="ADE14830.1"/>
    <property type="molecule type" value="Genomic_DNA"/>
</dbReference>
<evidence type="ECO:0000313" key="7">
    <source>
        <dbReference type="EMBL" id="ADE14830.1"/>
    </source>
</evidence>
<gene>
    <name evidence="7" type="ordered locus">Nhal_1703</name>
</gene>
<dbReference type="SFLD" id="SFLDS00029">
    <property type="entry name" value="Radical_SAM"/>
    <property type="match status" value="1"/>
</dbReference>
<feature type="binding site" evidence="5">
    <location>
        <position position="108"/>
    </location>
    <ligand>
        <name>[4Fe-4S] cluster</name>
        <dbReference type="ChEBI" id="CHEBI:49883"/>
        <note>4Fe-4S-S-AdoMet</note>
    </ligand>
</feature>
<keyword evidence="8" id="KW-1185">Reference proteome</keyword>
<evidence type="ECO:0000313" key="8">
    <source>
        <dbReference type="Proteomes" id="UP000001844"/>
    </source>
</evidence>
<dbReference type="PANTHER" id="PTHR43075:SF1">
    <property type="entry name" value="FORMATE LYASE ACTIVATING ENZYME, PUTATIVE (AFU_ORTHOLOGUE AFUA_2G15630)-RELATED"/>
    <property type="match status" value="1"/>
</dbReference>
<sequence length="327" mass="37540">MVAIQRTPPATDPKFLIEDFEPAYMGLYRRGELQSRVEAALKELEDCCVCPRNCHVNRLENQARVCHTRRYAVVSTVFPHFGEEDCLRGWKGSGTLFFGLCNLRCVFCQNWDISQQREGRECTPEKIADHMLTLQARGCHNINFVTPEHVAPQVVEAIALAVPRGLRLPIVYNTSAYDGLASLRLLEGLVDIYMPDFKFWSRESARRLAKAKDYPERAREAILEMQRQVGPLRFGPDGLARRGLLMRHLVMPGQEEEAEAIFEWLAHEVSPDTYVNIMDQYYPAYQIGVKSAKGNYSDIERRPFSREIKAAYASARNGGLYRFDERW</sequence>
<dbReference type="PIRSF" id="PIRSF004869">
    <property type="entry name" value="PflX_prd"/>
    <property type="match status" value="1"/>
</dbReference>
<dbReference type="STRING" id="472759.Nhal_1703"/>
<dbReference type="OrthoDB" id="9782387at2"/>
<dbReference type="InterPro" id="IPR040085">
    <property type="entry name" value="MJ0674-like"/>
</dbReference>
<evidence type="ECO:0000256" key="2">
    <source>
        <dbReference type="ARBA" id="ARBA00022723"/>
    </source>
</evidence>
<evidence type="ECO:0000256" key="3">
    <source>
        <dbReference type="ARBA" id="ARBA00023004"/>
    </source>
</evidence>
<evidence type="ECO:0000256" key="5">
    <source>
        <dbReference type="PIRSR" id="PIRSR004869-50"/>
    </source>
</evidence>
<dbReference type="SFLD" id="SFLDG01099">
    <property type="entry name" value="Uncharacterised_Radical_SAM_Su"/>
    <property type="match status" value="1"/>
</dbReference>
<keyword evidence="4 5" id="KW-0411">Iron-sulfur</keyword>
<keyword evidence="1 5" id="KW-0949">S-adenosyl-L-methionine</keyword>
<comment type="cofactor">
    <cofactor evidence="5">
        <name>[4Fe-4S] cluster</name>
        <dbReference type="ChEBI" id="CHEBI:49883"/>
    </cofactor>
    <text evidence="5">Binds 1 [4Fe-4S] cluster. The cluster is coordinated with 3 cysteines and an exchangeable S-adenosyl-L-methionine.</text>
</comment>